<dbReference type="PANTHER" id="PTHR34039:SF1">
    <property type="entry name" value="UPF0102 PROTEIN YRAN"/>
    <property type="match status" value="1"/>
</dbReference>
<dbReference type="Gene3D" id="3.40.1350.10">
    <property type="match status" value="1"/>
</dbReference>
<evidence type="ECO:0000313" key="4">
    <source>
        <dbReference type="Proteomes" id="UP001501490"/>
    </source>
</evidence>
<comment type="caution">
    <text evidence="3">The sequence shown here is derived from an EMBL/GenBank/DDBJ whole genome shotgun (WGS) entry which is preliminary data.</text>
</comment>
<dbReference type="PANTHER" id="PTHR34039">
    <property type="entry name" value="UPF0102 PROTEIN YRAN"/>
    <property type="match status" value="1"/>
</dbReference>
<evidence type="ECO:0000256" key="2">
    <source>
        <dbReference type="HAMAP-Rule" id="MF_00048"/>
    </source>
</evidence>
<dbReference type="RefSeq" id="WP_344807346.1">
    <property type="nucleotide sequence ID" value="NZ_BAABAB010000028.1"/>
</dbReference>
<comment type="similarity">
    <text evidence="1 2">Belongs to the UPF0102 family.</text>
</comment>
<proteinExistence type="inferred from homology"/>
<evidence type="ECO:0000313" key="3">
    <source>
        <dbReference type="EMBL" id="GAA3631174.1"/>
    </source>
</evidence>
<accession>A0ABP7AFG0</accession>
<evidence type="ECO:0000256" key="1">
    <source>
        <dbReference type="ARBA" id="ARBA00006738"/>
    </source>
</evidence>
<dbReference type="NCBIfam" id="NF009154">
    <property type="entry name" value="PRK12497.3-3"/>
    <property type="match status" value="1"/>
</dbReference>
<sequence>MTDRAAKSLGVRGEDLAVAELERQGMAILARNWRCRLGEIDIVAVEQIRGRTTVVFCEVKCRSGLGFGDPLEAITYAKVRKLRQLAAEWLAESADKPDAIRIDAVGIVLRPGTAPVLRHERGIG</sequence>
<dbReference type="EMBL" id="BAABAB010000028">
    <property type="protein sequence ID" value="GAA3631174.1"/>
    <property type="molecule type" value="Genomic_DNA"/>
</dbReference>
<reference evidence="4" key="1">
    <citation type="journal article" date="2019" name="Int. J. Syst. Evol. Microbiol.">
        <title>The Global Catalogue of Microorganisms (GCM) 10K type strain sequencing project: providing services to taxonomists for standard genome sequencing and annotation.</title>
        <authorList>
            <consortium name="The Broad Institute Genomics Platform"/>
            <consortium name="The Broad Institute Genome Sequencing Center for Infectious Disease"/>
            <person name="Wu L."/>
            <person name="Ma J."/>
        </authorList>
    </citation>
    <scope>NUCLEOTIDE SEQUENCE [LARGE SCALE GENOMIC DNA]</scope>
    <source>
        <strain evidence="4">JCM 16929</strain>
    </source>
</reference>
<dbReference type="InterPro" id="IPR003509">
    <property type="entry name" value="UPF0102_YraN-like"/>
</dbReference>
<name>A0ABP7AFG0_9ACTN</name>
<dbReference type="Proteomes" id="UP001501490">
    <property type="component" value="Unassembled WGS sequence"/>
</dbReference>
<dbReference type="InterPro" id="IPR011335">
    <property type="entry name" value="Restrct_endonuc-II-like"/>
</dbReference>
<organism evidence="3 4">
    <name type="scientific">Microlunatus ginsengisoli</name>
    <dbReference type="NCBI Taxonomy" id="363863"/>
    <lineage>
        <taxon>Bacteria</taxon>
        <taxon>Bacillati</taxon>
        <taxon>Actinomycetota</taxon>
        <taxon>Actinomycetes</taxon>
        <taxon>Propionibacteriales</taxon>
        <taxon>Propionibacteriaceae</taxon>
        <taxon>Microlunatus</taxon>
    </lineage>
</organism>
<dbReference type="SUPFAM" id="SSF52980">
    <property type="entry name" value="Restriction endonuclease-like"/>
    <property type="match status" value="1"/>
</dbReference>
<dbReference type="InterPro" id="IPR011856">
    <property type="entry name" value="tRNA_endonuc-like_dom_sf"/>
</dbReference>
<keyword evidence="4" id="KW-1185">Reference proteome</keyword>
<protein>
    <recommendedName>
        <fullName evidence="2">UPF0102 protein GCM10022236_37170</fullName>
    </recommendedName>
</protein>
<gene>
    <name evidence="3" type="ORF">GCM10022236_37170</name>
</gene>
<dbReference type="Pfam" id="PF02021">
    <property type="entry name" value="UPF0102"/>
    <property type="match status" value="1"/>
</dbReference>
<dbReference type="HAMAP" id="MF_00048">
    <property type="entry name" value="UPF0102"/>
    <property type="match status" value="1"/>
</dbReference>
<dbReference type="CDD" id="cd20736">
    <property type="entry name" value="PoNe_Nuclease"/>
    <property type="match status" value="1"/>
</dbReference>